<dbReference type="Proteomes" id="UP001451303">
    <property type="component" value="Unassembled WGS sequence"/>
</dbReference>
<keyword evidence="3" id="KW-1185">Reference proteome</keyword>
<protein>
    <submittedName>
        <fullName evidence="2">Uncharacterized protein</fullName>
    </submittedName>
</protein>
<proteinExistence type="predicted"/>
<reference evidence="2 3" key="1">
    <citation type="submission" date="2023-09" db="EMBL/GenBank/DDBJ databases">
        <title>Multi-omics analysis of a traditional fermented food reveals byproduct-associated fungal strains for waste-to-food upcycling.</title>
        <authorList>
            <consortium name="Lawrence Berkeley National Laboratory"/>
            <person name="Rekdal V.M."/>
            <person name="Villalobos-Escobedo J.M."/>
            <person name="Rodriguez-Valeron N."/>
            <person name="Garcia M.O."/>
            <person name="Vasquez D.P."/>
            <person name="Damayanti I."/>
            <person name="Sorensen P.M."/>
            <person name="Baidoo E.E."/>
            <person name="De Carvalho A.C."/>
            <person name="Riley R."/>
            <person name="Lipzen A."/>
            <person name="He G."/>
            <person name="Yan M."/>
            <person name="Haridas S."/>
            <person name="Daum C."/>
            <person name="Yoshinaga Y."/>
            <person name="Ng V."/>
            <person name="Grigoriev I.V."/>
            <person name="Munk R."/>
            <person name="Nuraida L."/>
            <person name="Wijaya C.H."/>
            <person name="Morales P.-C."/>
            <person name="Keasling J.D."/>
        </authorList>
    </citation>
    <scope>NUCLEOTIDE SEQUENCE [LARGE SCALE GENOMIC DNA]</scope>
    <source>
        <strain evidence="2 3">FGSC 2613</strain>
    </source>
</reference>
<evidence type="ECO:0000313" key="3">
    <source>
        <dbReference type="Proteomes" id="UP001451303"/>
    </source>
</evidence>
<comment type="caution">
    <text evidence="2">The sequence shown here is derived from an EMBL/GenBank/DDBJ whole genome shotgun (WGS) entry which is preliminary data.</text>
</comment>
<sequence>MSDSSFNLRRYTPSRTLSRRPLNNTTNANKIISVNSNTMAAMVDKTLRLGVITLPTLIKEELQQLDHIVVHLGLPQRWSLQHSAHPARPTGLSSPMFAALTGQDEMPSNVQLGRCGLPGRATEMGSSGVSSLLAFWPTKH</sequence>
<evidence type="ECO:0000313" key="2">
    <source>
        <dbReference type="EMBL" id="KAL0470510.1"/>
    </source>
</evidence>
<name>A0ABR3DCV4_NEUIN</name>
<organism evidence="2 3">
    <name type="scientific">Neurospora intermedia</name>
    <dbReference type="NCBI Taxonomy" id="5142"/>
    <lineage>
        <taxon>Eukaryota</taxon>
        <taxon>Fungi</taxon>
        <taxon>Dikarya</taxon>
        <taxon>Ascomycota</taxon>
        <taxon>Pezizomycotina</taxon>
        <taxon>Sordariomycetes</taxon>
        <taxon>Sordariomycetidae</taxon>
        <taxon>Sordariales</taxon>
        <taxon>Sordariaceae</taxon>
        <taxon>Neurospora</taxon>
    </lineage>
</organism>
<gene>
    <name evidence="2" type="ORF">QR685DRAFT_523818</name>
</gene>
<feature type="region of interest" description="Disordered" evidence="1">
    <location>
        <begin position="1"/>
        <end position="23"/>
    </location>
</feature>
<dbReference type="EMBL" id="JAVLET010000004">
    <property type="protein sequence ID" value="KAL0470510.1"/>
    <property type="molecule type" value="Genomic_DNA"/>
</dbReference>
<evidence type="ECO:0000256" key="1">
    <source>
        <dbReference type="SAM" id="MobiDB-lite"/>
    </source>
</evidence>
<accession>A0ABR3DCV4</accession>